<accession>A0A448Z8H5</accession>
<dbReference type="InterPro" id="IPR007044">
    <property type="entry name" value="Cyclodeamin/CycHdrlase"/>
</dbReference>
<dbReference type="OrthoDB" id="42455at2759"/>
<reference evidence="2 3" key="1">
    <citation type="submission" date="2019-01" db="EMBL/GenBank/DDBJ databases">
        <authorList>
            <person name="Ferrante I. M."/>
        </authorList>
    </citation>
    <scope>NUCLEOTIDE SEQUENCE [LARGE SCALE GENOMIC DNA]</scope>
    <source>
        <strain evidence="2 3">B856</strain>
    </source>
</reference>
<dbReference type="GO" id="GO:0003824">
    <property type="term" value="F:catalytic activity"/>
    <property type="evidence" value="ECO:0007669"/>
    <property type="project" value="InterPro"/>
</dbReference>
<dbReference type="Pfam" id="PF04961">
    <property type="entry name" value="FTCD_C"/>
    <property type="match status" value="1"/>
</dbReference>
<dbReference type="InterPro" id="IPR036178">
    <property type="entry name" value="Formintransfe-cycloase-like_sf"/>
</dbReference>
<dbReference type="SUPFAM" id="SSF101262">
    <property type="entry name" value="Methenyltetrahydrofolate cyclohydrolase-like"/>
    <property type="match status" value="1"/>
</dbReference>
<protein>
    <recommendedName>
        <fullName evidence="1">Cyclodeaminase/cyclohydrolase domain-containing protein</fullName>
    </recommendedName>
</protein>
<dbReference type="Proteomes" id="UP000291116">
    <property type="component" value="Unassembled WGS sequence"/>
</dbReference>
<sequence>MSSTTTTTDSTLASRSVQDFCDILASKQPTPGGGASAAVGAAVGAGTAAMSGAYTQRKKDEESGAADAARTMISKMDIPSLLSMADNDVEAYKALQSTWKKDSGLSPEQVKDIEANALKVPTVLFEACHERIVAVQEFLPKCNPNITSDAKVGIHQLAGAARSAYQTILVNSPPEEEKMRLMKILQEIQEIENGLLGL</sequence>
<dbReference type="AlphaFoldDB" id="A0A448Z8H5"/>
<feature type="domain" description="Cyclodeaminase/cyclohydrolase" evidence="1">
    <location>
        <begin position="16"/>
        <end position="189"/>
    </location>
</feature>
<gene>
    <name evidence="2" type="ORF">PSNMU_V1.4_AUG-EV-PASAV3_0051630</name>
</gene>
<organism evidence="2 3">
    <name type="scientific">Pseudo-nitzschia multistriata</name>
    <dbReference type="NCBI Taxonomy" id="183589"/>
    <lineage>
        <taxon>Eukaryota</taxon>
        <taxon>Sar</taxon>
        <taxon>Stramenopiles</taxon>
        <taxon>Ochrophyta</taxon>
        <taxon>Bacillariophyta</taxon>
        <taxon>Bacillariophyceae</taxon>
        <taxon>Bacillariophycidae</taxon>
        <taxon>Bacillariales</taxon>
        <taxon>Bacillariaceae</taxon>
        <taxon>Pseudo-nitzschia</taxon>
    </lineage>
</organism>
<evidence type="ECO:0000313" key="3">
    <source>
        <dbReference type="Proteomes" id="UP000291116"/>
    </source>
</evidence>
<evidence type="ECO:0000313" key="2">
    <source>
        <dbReference type="EMBL" id="VEU38343.1"/>
    </source>
</evidence>
<evidence type="ECO:0000259" key="1">
    <source>
        <dbReference type="Pfam" id="PF04961"/>
    </source>
</evidence>
<name>A0A448Z8H5_9STRA</name>
<keyword evidence="3" id="KW-1185">Reference proteome</keyword>
<dbReference type="Gene3D" id="1.20.120.680">
    <property type="entry name" value="Formiminotetrahydrofolate cyclodeaminase monomer, up-and-down helical bundle"/>
    <property type="match status" value="1"/>
</dbReference>
<proteinExistence type="predicted"/>
<dbReference type="EMBL" id="CAACVS010000165">
    <property type="protein sequence ID" value="VEU38343.1"/>
    <property type="molecule type" value="Genomic_DNA"/>
</dbReference>